<accession>A0AAX4HP63</accession>
<sequence length="260" mass="29396">MENITWVYFQFRKSHDYPVFIRLKTSELNTKFTHLLTEMGFGQLNEKESKKIQLQRAHTRMLTIQEASARLQMQINGSDLLDKYGPESLSLQMGVPVYTYRKVGVMGVPNSKTFWDLAISPEISHTDQMVGLRVILVRYLAQALAAQGVLCYWGTVKDDTVIVMKQAQSFGEAVLIDAEKKMIFTNGGEIRLGSKLKLLRKDKEVSHPTSMSREDIISFLSVSTCLLSFNGISHSMKKVIYEISSQVTGSYAVTENLLNL</sequence>
<keyword evidence="2" id="KW-1185">Reference proteome</keyword>
<evidence type="ECO:0000313" key="2">
    <source>
        <dbReference type="Proteomes" id="UP001324634"/>
    </source>
</evidence>
<dbReference type="KEGG" id="psti:SOO65_20000"/>
<evidence type="ECO:0000313" key="1">
    <source>
        <dbReference type="EMBL" id="WPU64982.1"/>
    </source>
</evidence>
<organism evidence="1 2">
    <name type="scientific">Peredibacter starrii</name>
    <dbReference type="NCBI Taxonomy" id="28202"/>
    <lineage>
        <taxon>Bacteria</taxon>
        <taxon>Pseudomonadati</taxon>
        <taxon>Bdellovibrionota</taxon>
        <taxon>Bacteriovoracia</taxon>
        <taxon>Bacteriovoracales</taxon>
        <taxon>Bacteriovoracaceae</taxon>
        <taxon>Peredibacter</taxon>
    </lineage>
</organism>
<dbReference type="AlphaFoldDB" id="A0AAX4HP63"/>
<proteinExistence type="predicted"/>
<protein>
    <submittedName>
        <fullName evidence="1">Uncharacterized protein</fullName>
    </submittedName>
</protein>
<dbReference type="Proteomes" id="UP001324634">
    <property type="component" value="Chromosome"/>
</dbReference>
<dbReference type="RefSeq" id="WP_321394820.1">
    <property type="nucleotide sequence ID" value="NZ_CP139487.1"/>
</dbReference>
<gene>
    <name evidence="1" type="ORF">SOO65_20000</name>
</gene>
<name>A0AAX4HP63_9BACT</name>
<reference evidence="1 2" key="1">
    <citation type="submission" date="2023-11" db="EMBL/GenBank/DDBJ databases">
        <title>Peredibacter starrii A3.12.</title>
        <authorList>
            <person name="Mitchell R.J."/>
        </authorList>
    </citation>
    <scope>NUCLEOTIDE SEQUENCE [LARGE SCALE GENOMIC DNA]</scope>
    <source>
        <strain evidence="1 2">A3.12</strain>
    </source>
</reference>
<dbReference type="EMBL" id="CP139487">
    <property type="protein sequence ID" value="WPU64982.1"/>
    <property type="molecule type" value="Genomic_DNA"/>
</dbReference>